<comment type="similarity">
    <text evidence="1">Belongs to the PHAF1 family.</text>
</comment>
<feature type="compositionally biased region" description="Acidic residues" evidence="2">
    <location>
        <begin position="296"/>
        <end position="307"/>
    </location>
</feature>
<dbReference type="PANTHER" id="PTHR13465">
    <property type="entry name" value="UPF0183 PROTEIN"/>
    <property type="match status" value="1"/>
</dbReference>
<dbReference type="Pfam" id="PF03676">
    <property type="entry name" value="PHAF1"/>
    <property type="match status" value="2"/>
</dbReference>
<feature type="compositionally biased region" description="Low complexity" evidence="2">
    <location>
        <begin position="280"/>
        <end position="295"/>
    </location>
</feature>
<dbReference type="AlphaFoldDB" id="A0A074XZY5"/>
<sequence length="512" mass="57251">MAEPTSLPFRAAHSLGFMVLGASLFDVLNKLRSDARTFPKIDFTFSSETPLKTTIIVSLPKNGFRLRFDAPDQRLRLIEIIDFTRMIFTFKSGELVPAQVLSNGQSYLTYKKVYQLFGPTYPGEFIRLKDGSNMGLYVLSWPGLSVTFPVPVDAFNPQKDYAAMLTASASPATAMAIYEGRFWPEVRKDLFTYNSTNPRASSLIGRPKEGPTDEVEHVNVYGAGKVELLRRSGSKTLITLSETTPQDLITELGPPDAMMPRSRLDDDPPPQKMPRNYARSYGSTPSSYSSTNTDTYETDFDEDEETNGAEPSQANEQQYYCYFEHGFDMLLGPPTDVSPLPKGTEDPSETRHPTLTSIDGHLTVTQIILHGNIPGSYPFNRHRRSRWSLNHIPSGETPISSESLFPSFHQALVKSFSHIWPAKDMLEGMVIVRSWGGDTDSSTGSTILINGDVGHMDLDEELELLNGNDDWEHEKRDDGGDEQWLRNTKLYKFPGLMFEVMHNGAVSALTIC</sequence>
<dbReference type="RefSeq" id="XP_013339586.1">
    <property type="nucleotide sequence ID" value="XM_013484132.1"/>
</dbReference>
<evidence type="ECO:0000256" key="2">
    <source>
        <dbReference type="SAM" id="MobiDB-lite"/>
    </source>
</evidence>
<dbReference type="HOGENOM" id="CLU_032056_3_0_1"/>
<dbReference type="OrthoDB" id="411211at2759"/>
<dbReference type="InterPro" id="IPR039156">
    <property type="entry name" value="PHAF1/BROMI"/>
</dbReference>
<organism evidence="3 4">
    <name type="scientific">Aureobasidium subglaciale (strain EXF-2481)</name>
    <name type="common">Aureobasidium pullulans var. subglaciale</name>
    <dbReference type="NCBI Taxonomy" id="1043005"/>
    <lineage>
        <taxon>Eukaryota</taxon>
        <taxon>Fungi</taxon>
        <taxon>Dikarya</taxon>
        <taxon>Ascomycota</taxon>
        <taxon>Pezizomycotina</taxon>
        <taxon>Dothideomycetes</taxon>
        <taxon>Dothideomycetidae</taxon>
        <taxon>Dothideales</taxon>
        <taxon>Saccotheciaceae</taxon>
        <taxon>Aureobasidium</taxon>
    </lineage>
</organism>
<feature type="compositionally biased region" description="Basic and acidic residues" evidence="2">
    <location>
        <begin position="343"/>
        <end position="352"/>
    </location>
</feature>
<feature type="region of interest" description="Disordered" evidence="2">
    <location>
        <begin position="335"/>
        <end position="355"/>
    </location>
</feature>
<dbReference type="InParanoid" id="A0A074XZY5"/>
<proteinExistence type="inferred from homology"/>
<dbReference type="GO" id="GO:0043001">
    <property type="term" value="P:Golgi to plasma membrane protein transport"/>
    <property type="evidence" value="ECO:0007669"/>
    <property type="project" value="TreeGrafter"/>
</dbReference>
<feature type="region of interest" description="Disordered" evidence="2">
    <location>
        <begin position="240"/>
        <end position="313"/>
    </location>
</feature>
<dbReference type="OMA" id="YRKNDQK"/>
<protein>
    <submittedName>
        <fullName evidence="3">Uncharacterized protein</fullName>
    </submittedName>
</protein>
<dbReference type="GeneID" id="25371751"/>
<dbReference type="Proteomes" id="UP000030641">
    <property type="component" value="Unassembled WGS sequence"/>
</dbReference>
<keyword evidence="4" id="KW-1185">Reference proteome</keyword>
<reference evidence="3 4" key="1">
    <citation type="journal article" date="2014" name="BMC Genomics">
        <title>Genome sequencing of four Aureobasidium pullulans varieties: biotechnological potential, stress tolerance, and description of new species.</title>
        <authorList>
            <person name="Gostin Ar C."/>
            <person name="Ohm R.A."/>
            <person name="Kogej T."/>
            <person name="Sonjak S."/>
            <person name="Turk M."/>
            <person name="Zajc J."/>
            <person name="Zalar P."/>
            <person name="Grube M."/>
            <person name="Sun H."/>
            <person name="Han J."/>
            <person name="Sharma A."/>
            <person name="Chiniquy J."/>
            <person name="Ngan C.Y."/>
            <person name="Lipzen A."/>
            <person name="Barry K."/>
            <person name="Grigoriev I.V."/>
            <person name="Gunde-Cimerman N."/>
        </authorList>
    </citation>
    <scope>NUCLEOTIDE SEQUENCE [LARGE SCALE GENOMIC DNA]</scope>
    <source>
        <strain evidence="3 4">EXF-2481</strain>
    </source>
</reference>
<accession>A0A074XZY5</accession>
<gene>
    <name evidence="3" type="ORF">AUEXF2481DRAFT_83401</name>
</gene>
<dbReference type="GO" id="GO:0005802">
    <property type="term" value="C:trans-Golgi network"/>
    <property type="evidence" value="ECO:0007669"/>
    <property type="project" value="TreeGrafter"/>
</dbReference>
<dbReference type="EMBL" id="KL584782">
    <property type="protein sequence ID" value="KEQ91045.1"/>
    <property type="molecule type" value="Genomic_DNA"/>
</dbReference>
<dbReference type="PANTHER" id="PTHR13465:SF2">
    <property type="entry name" value="PHAGOSOME ASSEMBLY FACTOR 1"/>
    <property type="match status" value="1"/>
</dbReference>
<dbReference type="InterPro" id="IPR005373">
    <property type="entry name" value="PHAF1"/>
</dbReference>
<evidence type="ECO:0000313" key="3">
    <source>
        <dbReference type="EMBL" id="KEQ91045.1"/>
    </source>
</evidence>
<name>A0A074XZY5_AURSE</name>
<evidence type="ECO:0000313" key="4">
    <source>
        <dbReference type="Proteomes" id="UP000030641"/>
    </source>
</evidence>
<evidence type="ECO:0000256" key="1">
    <source>
        <dbReference type="ARBA" id="ARBA00024339"/>
    </source>
</evidence>